<name>A0A914R3E2_PAREQ</name>
<protein>
    <submittedName>
        <fullName evidence="3">Uncharacterized protein</fullName>
    </submittedName>
</protein>
<accession>A0A914R3E2</accession>
<keyword evidence="2" id="KW-1185">Reference proteome</keyword>
<sequence>MKVRDLLHAVGKKCGVEPEFIDGIDLDNVEGRVLPTDLNDEPAPPRAPTPKAPSETQARSSSQAPSEASPLLTDPPTPVKRTQSRPSLLSKSSR</sequence>
<feature type="compositionally biased region" description="Polar residues" evidence="1">
    <location>
        <begin position="80"/>
        <end position="94"/>
    </location>
</feature>
<dbReference type="AlphaFoldDB" id="A0A914R3E2"/>
<feature type="compositionally biased region" description="Pro residues" evidence="1">
    <location>
        <begin position="42"/>
        <end position="51"/>
    </location>
</feature>
<organism evidence="2 3">
    <name type="scientific">Parascaris equorum</name>
    <name type="common">Equine roundworm</name>
    <dbReference type="NCBI Taxonomy" id="6256"/>
    <lineage>
        <taxon>Eukaryota</taxon>
        <taxon>Metazoa</taxon>
        <taxon>Ecdysozoa</taxon>
        <taxon>Nematoda</taxon>
        <taxon>Chromadorea</taxon>
        <taxon>Rhabditida</taxon>
        <taxon>Spirurina</taxon>
        <taxon>Ascaridomorpha</taxon>
        <taxon>Ascaridoidea</taxon>
        <taxon>Ascarididae</taxon>
        <taxon>Parascaris</taxon>
    </lineage>
</organism>
<reference evidence="3" key="1">
    <citation type="submission" date="2022-11" db="UniProtKB">
        <authorList>
            <consortium name="WormBaseParasite"/>
        </authorList>
    </citation>
    <scope>IDENTIFICATION</scope>
</reference>
<evidence type="ECO:0000313" key="3">
    <source>
        <dbReference type="WBParaSite" id="PEQ_0000096601-mRNA-1"/>
    </source>
</evidence>
<feature type="compositionally biased region" description="Polar residues" evidence="1">
    <location>
        <begin position="54"/>
        <end position="66"/>
    </location>
</feature>
<dbReference type="WBParaSite" id="PEQ_0000096601-mRNA-1">
    <property type="protein sequence ID" value="PEQ_0000096601-mRNA-1"/>
    <property type="gene ID" value="PEQ_0000096601"/>
</dbReference>
<feature type="region of interest" description="Disordered" evidence="1">
    <location>
        <begin position="34"/>
        <end position="94"/>
    </location>
</feature>
<evidence type="ECO:0000256" key="1">
    <source>
        <dbReference type="SAM" id="MobiDB-lite"/>
    </source>
</evidence>
<dbReference type="Proteomes" id="UP000887564">
    <property type="component" value="Unplaced"/>
</dbReference>
<evidence type="ECO:0000313" key="2">
    <source>
        <dbReference type="Proteomes" id="UP000887564"/>
    </source>
</evidence>
<proteinExistence type="predicted"/>